<evidence type="ECO:0000313" key="1">
    <source>
        <dbReference type="EMBL" id="GFC66443.1"/>
    </source>
</evidence>
<dbReference type="AlphaFoldDB" id="A0A699QIH2"/>
<keyword evidence="1" id="KW-0548">Nucleotidyltransferase</keyword>
<reference evidence="1" key="1">
    <citation type="journal article" date="2019" name="Sci. Rep.">
        <title>Draft genome of Tanacetum cinerariifolium, the natural source of mosquito coil.</title>
        <authorList>
            <person name="Yamashiro T."/>
            <person name="Shiraishi A."/>
            <person name="Satake H."/>
            <person name="Nakayama K."/>
        </authorList>
    </citation>
    <scope>NUCLEOTIDE SEQUENCE</scope>
</reference>
<name>A0A699QIH2_TANCI</name>
<keyword evidence="1" id="KW-0695">RNA-directed DNA polymerase</keyword>
<organism evidence="1">
    <name type="scientific">Tanacetum cinerariifolium</name>
    <name type="common">Dalmatian daisy</name>
    <name type="synonym">Chrysanthemum cinerariifolium</name>
    <dbReference type="NCBI Taxonomy" id="118510"/>
    <lineage>
        <taxon>Eukaryota</taxon>
        <taxon>Viridiplantae</taxon>
        <taxon>Streptophyta</taxon>
        <taxon>Embryophyta</taxon>
        <taxon>Tracheophyta</taxon>
        <taxon>Spermatophyta</taxon>
        <taxon>Magnoliopsida</taxon>
        <taxon>eudicotyledons</taxon>
        <taxon>Gunneridae</taxon>
        <taxon>Pentapetalae</taxon>
        <taxon>asterids</taxon>
        <taxon>campanulids</taxon>
        <taxon>Asterales</taxon>
        <taxon>Asteraceae</taxon>
        <taxon>Asteroideae</taxon>
        <taxon>Anthemideae</taxon>
        <taxon>Anthemidinae</taxon>
        <taxon>Tanacetum</taxon>
    </lineage>
</organism>
<proteinExistence type="predicted"/>
<comment type="caution">
    <text evidence="1">The sequence shown here is derived from an EMBL/GenBank/DDBJ whole genome shotgun (WGS) entry which is preliminary data.</text>
</comment>
<accession>A0A699QIH2</accession>
<feature type="non-terminal residue" evidence="1">
    <location>
        <position position="1"/>
    </location>
</feature>
<sequence length="74" mass="7433">GNRNQAGNGNAVAIAYGVGTTGGNSYANFLTGLPLNRQVEFQIDLIPGAAPVARAPSISSVQNEGIVGSTIGTF</sequence>
<protein>
    <submittedName>
        <fullName evidence="1">Putative reverse transcriptase domain-containing protein</fullName>
    </submittedName>
</protein>
<dbReference type="EMBL" id="BKCJ011011099">
    <property type="protein sequence ID" value="GFC66443.1"/>
    <property type="molecule type" value="Genomic_DNA"/>
</dbReference>
<gene>
    <name evidence="1" type="ORF">Tci_838413</name>
</gene>
<keyword evidence="1" id="KW-0808">Transferase</keyword>
<dbReference type="GO" id="GO:0003964">
    <property type="term" value="F:RNA-directed DNA polymerase activity"/>
    <property type="evidence" value="ECO:0007669"/>
    <property type="project" value="UniProtKB-KW"/>
</dbReference>